<keyword evidence="2" id="KW-1185">Reference proteome</keyword>
<reference evidence="1 2" key="1">
    <citation type="submission" date="2021-08" db="EMBL/GenBank/DDBJ databases">
        <title>Complete genome sequence of the strain Aneurinibacillus thermoaerophilus CCM 8960.</title>
        <authorList>
            <person name="Musilova J."/>
            <person name="Kourilova X."/>
            <person name="Pernicova I."/>
            <person name="Bezdicek M."/>
            <person name="Lengerova M."/>
            <person name="Obruca S."/>
            <person name="Sedlar K."/>
        </authorList>
    </citation>
    <scope>NUCLEOTIDE SEQUENCE [LARGE SCALE GENOMIC DNA]</scope>
    <source>
        <strain evidence="1 2">CCM 8960</strain>
    </source>
</reference>
<evidence type="ECO:0000313" key="1">
    <source>
        <dbReference type="EMBL" id="QYY41464.1"/>
    </source>
</evidence>
<dbReference type="RefSeq" id="WP_057898509.1">
    <property type="nucleotide sequence ID" value="NZ_CP080764.1"/>
</dbReference>
<proteinExistence type="predicted"/>
<dbReference type="Proteomes" id="UP000826616">
    <property type="component" value="Chromosome"/>
</dbReference>
<dbReference type="GeneID" id="97141894"/>
<accession>A0ABX8Y7W3</accession>
<dbReference type="Pfam" id="PF04883">
    <property type="entry name" value="HK97-gp10_like"/>
    <property type="match status" value="1"/>
</dbReference>
<organism evidence="1 2">
    <name type="scientific">Aneurinibacillus thermoaerophilus</name>
    <dbReference type="NCBI Taxonomy" id="143495"/>
    <lineage>
        <taxon>Bacteria</taxon>
        <taxon>Bacillati</taxon>
        <taxon>Bacillota</taxon>
        <taxon>Bacilli</taxon>
        <taxon>Bacillales</taxon>
        <taxon>Paenibacillaceae</taxon>
        <taxon>Aneurinibacillus group</taxon>
        <taxon>Aneurinibacillus</taxon>
    </lineage>
</organism>
<gene>
    <name evidence="1" type="ORF">K3F53_10980</name>
</gene>
<name>A0ABX8Y7W3_ANETH</name>
<evidence type="ECO:0000313" key="2">
    <source>
        <dbReference type="Proteomes" id="UP000826616"/>
    </source>
</evidence>
<dbReference type="InterPro" id="IPR010064">
    <property type="entry name" value="HK97-gp10_tail"/>
</dbReference>
<dbReference type="EMBL" id="CP080764">
    <property type="protein sequence ID" value="QYY41464.1"/>
    <property type="molecule type" value="Genomic_DNA"/>
</dbReference>
<sequence>MAKVDKRELERLYRHLKENSADEVKEAVSRLARTAGYGVLRGAQDRVPVRDGVLRRSLSVGRSDNVFEFSMKGSHADITVGTNVEYARYVEEGFTQRKGQFVPGYWKGGEFRYDPNAYKKFLQERKKGNHPNLTDYGIILTGQRIPGVRYLARSLAEIEAVLDDLAYEELEDLARRLFQDG</sequence>
<protein>
    <submittedName>
        <fullName evidence="1">HK97 gp10 family phage protein</fullName>
    </submittedName>
</protein>